<reference evidence="1" key="1">
    <citation type="submission" date="2020-04" db="EMBL/GenBank/DDBJ databases">
        <authorList>
            <person name="Chiriac C."/>
            <person name="Salcher M."/>
            <person name="Ghai R."/>
            <person name="Kavagutti S V."/>
        </authorList>
    </citation>
    <scope>NUCLEOTIDE SEQUENCE</scope>
</reference>
<name>A0A6J5N9E2_9CAUD</name>
<gene>
    <name evidence="1" type="ORF">UFOVP636_23</name>
</gene>
<accession>A0A6J5N9E2</accession>
<evidence type="ECO:0000313" key="1">
    <source>
        <dbReference type="EMBL" id="CAB4153743.1"/>
    </source>
</evidence>
<organism evidence="1">
    <name type="scientific">uncultured Caudovirales phage</name>
    <dbReference type="NCBI Taxonomy" id="2100421"/>
    <lineage>
        <taxon>Viruses</taxon>
        <taxon>Duplodnaviria</taxon>
        <taxon>Heunggongvirae</taxon>
        <taxon>Uroviricota</taxon>
        <taxon>Caudoviricetes</taxon>
        <taxon>Peduoviridae</taxon>
        <taxon>Maltschvirus</taxon>
        <taxon>Maltschvirus maltsch</taxon>
    </lineage>
</organism>
<proteinExistence type="predicted"/>
<dbReference type="EMBL" id="LR796597">
    <property type="protein sequence ID" value="CAB4153743.1"/>
    <property type="molecule type" value="Genomic_DNA"/>
</dbReference>
<protein>
    <submittedName>
        <fullName evidence="1">Uncharacterized protein</fullName>
    </submittedName>
</protein>
<sequence>MSKEFEEFMSGIESKPKLNIDIQEYYDTCGDGCCAYYGTITKVNGVELPSHNQDTYTILKQVLEHLGYDVEINEIS</sequence>